<feature type="domain" description="Cobalamin synthesis G N-terminal" evidence="2">
    <location>
        <begin position="54"/>
        <end position="134"/>
    </location>
</feature>
<dbReference type="Pfam" id="PF01890">
    <property type="entry name" value="CbiG_C"/>
    <property type="match status" value="1"/>
</dbReference>
<evidence type="ECO:0000313" key="4">
    <source>
        <dbReference type="EMBL" id="MBB2181731.1"/>
    </source>
</evidence>
<dbReference type="Proteomes" id="UP000574276">
    <property type="component" value="Unassembled WGS sequence"/>
</dbReference>
<dbReference type="GO" id="GO:0016787">
    <property type="term" value="F:hydrolase activity"/>
    <property type="evidence" value="ECO:0007669"/>
    <property type="project" value="UniProtKB-KW"/>
</dbReference>
<dbReference type="SUPFAM" id="SSF159664">
    <property type="entry name" value="CobE/GbiG C-terminal domain-like"/>
    <property type="match status" value="1"/>
</dbReference>
<dbReference type="SUPFAM" id="SSF159672">
    <property type="entry name" value="CbiG N-terminal domain-like"/>
    <property type="match status" value="1"/>
</dbReference>
<feature type="domain" description="Cobalamin biosynthesis central region" evidence="3">
    <location>
        <begin position="139"/>
        <end position="212"/>
    </location>
</feature>
<dbReference type="InterPro" id="IPR052553">
    <property type="entry name" value="CbiG_hydrolase"/>
</dbReference>
<dbReference type="Gene3D" id="3.30.420.180">
    <property type="entry name" value="CobE/GbiG C-terminal domain"/>
    <property type="match status" value="1"/>
</dbReference>
<dbReference type="PANTHER" id="PTHR37477:SF1">
    <property type="entry name" value="COBALT-PRECORRIN-5A HYDROLASE"/>
    <property type="match status" value="1"/>
</dbReference>
<dbReference type="RefSeq" id="WP_228351493.1">
    <property type="nucleotide sequence ID" value="NZ_JACEGA010000001.1"/>
</dbReference>
<organism evidence="4 5">
    <name type="scientific">Variimorphobacter saccharofermentans</name>
    <dbReference type="NCBI Taxonomy" id="2755051"/>
    <lineage>
        <taxon>Bacteria</taxon>
        <taxon>Bacillati</taxon>
        <taxon>Bacillota</taxon>
        <taxon>Clostridia</taxon>
        <taxon>Lachnospirales</taxon>
        <taxon>Lachnospiraceae</taxon>
        <taxon>Variimorphobacter</taxon>
    </lineage>
</organism>
<dbReference type="Gene3D" id="3.40.50.11220">
    <property type="match status" value="1"/>
</dbReference>
<evidence type="ECO:0000259" key="2">
    <source>
        <dbReference type="Pfam" id="PF11760"/>
    </source>
</evidence>
<proteinExistence type="predicted"/>
<dbReference type="InterPro" id="IPR038029">
    <property type="entry name" value="GbiG_N_sf"/>
</dbReference>
<name>A0A839JZ39_9FIRM</name>
<evidence type="ECO:0000259" key="1">
    <source>
        <dbReference type="Pfam" id="PF01890"/>
    </source>
</evidence>
<evidence type="ECO:0000313" key="5">
    <source>
        <dbReference type="Proteomes" id="UP000574276"/>
    </source>
</evidence>
<dbReference type="PANTHER" id="PTHR37477">
    <property type="entry name" value="COBALT-PRECORRIN-5A HYDROLASE"/>
    <property type="match status" value="1"/>
</dbReference>
<dbReference type="Pfam" id="PF11761">
    <property type="entry name" value="CbiG_mid"/>
    <property type="match status" value="1"/>
</dbReference>
<comment type="caution">
    <text evidence="4">The sequence shown here is derived from an EMBL/GenBank/DDBJ whole genome shotgun (WGS) entry which is preliminary data.</text>
</comment>
<feature type="domain" description="CobE/GbiG C-terminal" evidence="1">
    <location>
        <begin position="224"/>
        <end position="342"/>
    </location>
</feature>
<gene>
    <name evidence="4" type="ORF">H0486_02415</name>
</gene>
<dbReference type="EMBL" id="JACEGA010000001">
    <property type="protein sequence ID" value="MBB2181731.1"/>
    <property type="molecule type" value="Genomic_DNA"/>
</dbReference>
<accession>A0A839JZ39</accession>
<protein>
    <submittedName>
        <fullName evidence="4">Cobalt-precorrin 5A hydrolase</fullName>
    </submittedName>
</protein>
<reference evidence="4 5" key="1">
    <citation type="submission" date="2020-07" db="EMBL/GenBank/DDBJ databases">
        <title>Characterization and genome sequencing of isolate MD1, a novel member within the family Lachnospiraceae.</title>
        <authorList>
            <person name="Rettenmaier R."/>
            <person name="Di Bello L."/>
            <person name="Zinser C."/>
            <person name="Scheitz K."/>
            <person name="Liebl W."/>
            <person name="Zverlov V."/>
        </authorList>
    </citation>
    <scope>NUCLEOTIDE SEQUENCE [LARGE SCALE GENOMIC DNA]</scope>
    <source>
        <strain evidence="4 5">MD1</strain>
    </source>
</reference>
<dbReference type="GO" id="GO:0009236">
    <property type="term" value="P:cobalamin biosynthetic process"/>
    <property type="evidence" value="ECO:0007669"/>
    <property type="project" value="InterPro"/>
</dbReference>
<dbReference type="InterPro" id="IPR002750">
    <property type="entry name" value="CobE/GbiG_C"/>
</dbReference>
<dbReference type="Pfam" id="PF11760">
    <property type="entry name" value="CbiG_N"/>
    <property type="match status" value="1"/>
</dbReference>
<sequence length="353" mass="39315">MKLSIISFTQNGIVLSKNIAKLLDGIEYTLYTKYKACCQEEQTVRFVTQSIGEWAKEQFEERNALLFIGACGIAVRAIAPHITDKLHDSPVLVMDEKGEYVIPILSGHVGGANELAVSLAEKMGAKPVITTATDIHNQFAIDLFAKKNGLTIVNKDGIAKVSSKVLSGKRITMAIEHGHFEKNGKLPGEIELVEYPPLQKVDVVVTSENREFDTTMLLGAKEYAIGIGCKKGKEAEKIEDFIMSHLQRARITPMQVFGMASIDVKRDEPGLLAWSRKEKIPFITYTAEELKSVKGDFHKSEFVKEQVGVDNVCERAAMKMCELGGKLIYEKHAEDGMTIAIARREWRVYFDGE</sequence>
<keyword evidence="4" id="KW-0378">Hydrolase</keyword>
<dbReference type="InterPro" id="IPR036518">
    <property type="entry name" value="CobE/GbiG_C_sf"/>
</dbReference>
<dbReference type="InterPro" id="IPR021745">
    <property type="entry name" value="CbiG_mid"/>
</dbReference>
<dbReference type="AlphaFoldDB" id="A0A839JZ39"/>
<dbReference type="InterPro" id="IPR021744">
    <property type="entry name" value="CbiG_N"/>
</dbReference>
<evidence type="ECO:0000259" key="3">
    <source>
        <dbReference type="Pfam" id="PF11761"/>
    </source>
</evidence>
<keyword evidence="5" id="KW-1185">Reference proteome</keyword>